<dbReference type="Pfam" id="PF08598">
    <property type="entry name" value="Sds3"/>
    <property type="match status" value="1"/>
</dbReference>
<evidence type="ECO:0000313" key="8">
    <source>
        <dbReference type="Proteomes" id="UP000077051"/>
    </source>
</evidence>
<organism evidence="7 8">
    <name type="scientific">Mucor lusitanicus CBS 277.49</name>
    <dbReference type="NCBI Taxonomy" id="747725"/>
    <lineage>
        <taxon>Eukaryota</taxon>
        <taxon>Fungi</taxon>
        <taxon>Fungi incertae sedis</taxon>
        <taxon>Mucoromycota</taxon>
        <taxon>Mucoromycotina</taxon>
        <taxon>Mucoromycetes</taxon>
        <taxon>Mucorales</taxon>
        <taxon>Mucorineae</taxon>
        <taxon>Mucoraceae</taxon>
        <taxon>Mucor</taxon>
    </lineage>
</organism>
<comment type="subcellular location">
    <subcellularLocation>
        <location evidence="1">Nucleus</location>
    </subcellularLocation>
</comment>
<proteinExistence type="predicted"/>
<evidence type="ECO:0000256" key="5">
    <source>
        <dbReference type="ARBA" id="ARBA00023242"/>
    </source>
</evidence>
<evidence type="ECO:0000256" key="3">
    <source>
        <dbReference type="ARBA" id="ARBA00023015"/>
    </source>
</evidence>
<gene>
    <name evidence="7" type="ORF">MUCCIDRAFT_156458</name>
</gene>
<keyword evidence="2" id="KW-0678">Repressor</keyword>
<comment type="caution">
    <text evidence="7">The sequence shown here is derived from an EMBL/GenBank/DDBJ whole genome shotgun (WGS) entry which is preliminary data.</text>
</comment>
<dbReference type="Proteomes" id="UP000077051">
    <property type="component" value="Unassembled WGS sequence"/>
</dbReference>
<dbReference type="InterPro" id="IPR013907">
    <property type="entry name" value="Sds3"/>
</dbReference>
<evidence type="ECO:0000313" key="7">
    <source>
        <dbReference type="EMBL" id="OAD02198.1"/>
    </source>
</evidence>
<evidence type="ECO:0000256" key="1">
    <source>
        <dbReference type="ARBA" id="ARBA00004123"/>
    </source>
</evidence>
<evidence type="ECO:0000256" key="6">
    <source>
        <dbReference type="SAM" id="MobiDB-lite"/>
    </source>
</evidence>
<dbReference type="AlphaFoldDB" id="A0A168KB36"/>
<dbReference type="VEuPathDB" id="FungiDB:MUCCIDRAFT_156458"/>
<dbReference type="STRING" id="747725.A0A168KB36"/>
<keyword evidence="8" id="KW-1185">Reference proteome</keyword>
<evidence type="ECO:0000256" key="4">
    <source>
        <dbReference type="ARBA" id="ARBA00023163"/>
    </source>
</evidence>
<reference evidence="7 8" key="1">
    <citation type="submission" date="2015-06" db="EMBL/GenBank/DDBJ databases">
        <title>Expansion of signal transduction pathways in fungi by whole-genome duplication.</title>
        <authorList>
            <consortium name="DOE Joint Genome Institute"/>
            <person name="Corrochano L.M."/>
            <person name="Kuo A."/>
            <person name="Marcet-Houben M."/>
            <person name="Polaino S."/>
            <person name="Salamov A."/>
            <person name="Villalobos J.M."/>
            <person name="Alvarez M.I."/>
            <person name="Avalos J."/>
            <person name="Benito E.P."/>
            <person name="Benoit I."/>
            <person name="Burger G."/>
            <person name="Camino L.P."/>
            <person name="Canovas D."/>
            <person name="Cerda-Olmedo E."/>
            <person name="Cheng J.-F."/>
            <person name="Dominguez A."/>
            <person name="Elias M."/>
            <person name="Eslava A.P."/>
            <person name="Glaser F."/>
            <person name="Grimwood J."/>
            <person name="Gutierrez G."/>
            <person name="Heitman J."/>
            <person name="Henrissat B."/>
            <person name="Iturriaga E.A."/>
            <person name="Lang B.F."/>
            <person name="Lavin J.L."/>
            <person name="Lee S."/>
            <person name="Li W."/>
            <person name="Lindquist E."/>
            <person name="Lopez-Garcia S."/>
            <person name="Luque E.M."/>
            <person name="Marcos A.T."/>
            <person name="Martin J."/>
            <person name="Mccluskey K."/>
            <person name="Medina H.R."/>
            <person name="Miralles-Duran A."/>
            <person name="Miyazaki A."/>
            <person name="Munoz-Torres E."/>
            <person name="Oguiza J.A."/>
            <person name="Ohm R."/>
            <person name="Olmedo M."/>
            <person name="Orejas M."/>
            <person name="Ortiz-Castellanos L."/>
            <person name="Pisabarro A.G."/>
            <person name="Rodriguez-Romero J."/>
            <person name="Ruiz-Herrera J."/>
            <person name="Ruiz-Vazquez R."/>
            <person name="Sanz C."/>
            <person name="Schackwitz W."/>
            <person name="Schmutz J."/>
            <person name="Shahriari M."/>
            <person name="Shelest E."/>
            <person name="Silva-Franco F."/>
            <person name="Soanes D."/>
            <person name="Syed K."/>
            <person name="Tagua V.G."/>
            <person name="Talbot N.J."/>
            <person name="Thon M."/>
            <person name="De Vries R.P."/>
            <person name="Wiebenga A."/>
            <person name="Yadav J.S."/>
            <person name="Braun E.L."/>
            <person name="Baker S."/>
            <person name="Garre V."/>
            <person name="Horwitz B."/>
            <person name="Torres-Martinez S."/>
            <person name="Idnurm A."/>
            <person name="Herrera-Estrella A."/>
            <person name="Gabaldon T."/>
            <person name="Grigoriev I.V."/>
        </authorList>
    </citation>
    <scope>NUCLEOTIDE SEQUENCE [LARGE SCALE GENOMIC DNA]</scope>
    <source>
        <strain evidence="7 8">CBS 277.49</strain>
    </source>
</reference>
<keyword evidence="5" id="KW-0539">Nucleus</keyword>
<accession>A0A168KB36</accession>
<dbReference type="EMBL" id="AMYB01000005">
    <property type="protein sequence ID" value="OAD02198.1"/>
    <property type="molecule type" value="Genomic_DNA"/>
</dbReference>
<dbReference type="GO" id="GO:0005654">
    <property type="term" value="C:nucleoplasm"/>
    <property type="evidence" value="ECO:0007669"/>
    <property type="project" value="UniProtKB-ARBA"/>
</dbReference>
<feature type="region of interest" description="Disordered" evidence="6">
    <location>
        <begin position="68"/>
        <end position="91"/>
    </location>
</feature>
<evidence type="ECO:0000256" key="2">
    <source>
        <dbReference type="ARBA" id="ARBA00022491"/>
    </source>
</evidence>
<name>A0A168KB36_MUCCL</name>
<dbReference type="GO" id="GO:0010468">
    <property type="term" value="P:regulation of gene expression"/>
    <property type="evidence" value="ECO:0007669"/>
    <property type="project" value="UniProtKB-ARBA"/>
</dbReference>
<feature type="region of interest" description="Disordered" evidence="6">
    <location>
        <begin position="109"/>
        <end position="133"/>
    </location>
</feature>
<dbReference type="OrthoDB" id="70376at2759"/>
<keyword evidence="3" id="KW-0805">Transcription regulation</keyword>
<sequence length="157" mass="18472">MYDEHLADLEEKRRKMIHDARLMMIYQISSVDQEFDMNNKLVQEECLAERRELQNAMFTVIEEKRKKLKEDKDGEGELGLSTHHTRNKQRLLRKRGEILDGYLTAQQQSLSSPVISQKRKQDRAKESPSHLIGVLSHRVEEDIEADFHAMTSKRKKP</sequence>
<keyword evidence="4" id="KW-0804">Transcription</keyword>
<protein>
    <submittedName>
        <fullName evidence="7">Uncharacterized protein</fullName>
    </submittedName>
</protein>